<dbReference type="AlphaFoldDB" id="A0A6M3YRS7"/>
<dbReference type="GO" id="GO:0020037">
    <property type="term" value="F:heme binding"/>
    <property type="evidence" value="ECO:0007669"/>
    <property type="project" value="InterPro"/>
</dbReference>
<dbReference type="InterPro" id="IPR001128">
    <property type="entry name" value="Cyt_P450"/>
</dbReference>
<keyword evidence="5 6" id="KW-0408">Iron</keyword>
<dbReference type="PRINTS" id="PR00463">
    <property type="entry name" value="EP450I"/>
</dbReference>
<dbReference type="EMBL" id="MN990114">
    <property type="protein sequence ID" value="QJI54761.1"/>
    <property type="molecule type" value="mRNA"/>
</dbReference>
<dbReference type="GO" id="GO:0016705">
    <property type="term" value="F:oxidoreductase activity, acting on paired donors, with incorporation or reduction of molecular oxygen"/>
    <property type="evidence" value="ECO:0007669"/>
    <property type="project" value="InterPro"/>
</dbReference>
<comment type="similarity">
    <text evidence="2">Belongs to the cytochrome P450 family.</text>
</comment>
<dbReference type="GO" id="GO:0004497">
    <property type="term" value="F:monooxygenase activity"/>
    <property type="evidence" value="ECO:0007669"/>
    <property type="project" value="InterPro"/>
</dbReference>
<dbReference type="Pfam" id="PF00067">
    <property type="entry name" value="p450"/>
    <property type="match status" value="1"/>
</dbReference>
<dbReference type="Gene3D" id="1.10.630.10">
    <property type="entry name" value="Cytochrome P450"/>
    <property type="match status" value="1"/>
</dbReference>
<evidence type="ECO:0000256" key="4">
    <source>
        <dbReference type="ARBA" id="ARBA00023002"/>
    </source>
</evidence>
<evidence type="ECO:0000256" key="5">
    <source>
        <dbReference type="ARBA" id="ARBA00023004"/>
    </source>
</evidence>
<dbReference type="InterPro" id="IPR002401">
    <property type="entry name" value="Cyt_P450_E_grp-I"/>
</dbReference>
<keyword evidence="3 6" id="KW-0479">Metal-binding</keyword>
<evidence type="ECO:0000256" key="6">
    <source>
        <dbReference type="PIRSR" id="PIRSR602401-1"/>
    </source>
</evidence>
<accession>A0A6M3YRS7</accession>
<dbReference type="InterPro" id="IPR036396">
    <property type="entry name" value="Cyt_P450_sf"/>
</dbReference>
<dbReference type="PANTHER" id="PTHR24286">
    <property type="entry name" value="CYTOCHROME P450 26"/>
    <property type="match status" value="1"/>
</dbReference>
<reference evidence="7" key="1">
    <citation type="journal article" date="2019" name="Dokl. Biochem. Biophys.">
        <title>The CYP443C1 (CYP74 clan) Cytochrome of Sea Anemone Nematostella vectensis-the First Metazoan Enzyme Possessing Hydroperoxide Lyase/Epoxyalcohol Synthase Activity.</title>
        <authorList>
            <person name="Gorina S.S."/>
            <person name="Toporkova Y.Y."/>
            <person name="Mukhtarova L.S."/>
            <person name="Grechkin A.N."/>
        </authorList>
    </citation>
    <scope>NUCLEOTIDE SEQUENCE</scope>
</reference>
<organism evidence="7">
    <name type="scientific">Nematostella vectensis</name>
    <name type="common">Starlet sea anemone</name>
    <dbReference type="NCBI Taxonomy" id="45351"/>
    <lineage>
        <taxon>Eukaryota</taxon>
        <taxon>Metazoa</taxon>
        <taxon>Cnidaria</taxon>
        <taxon>Anthozoa</taxon>
        <taxon>Hexacorallia</taxon>
        <taxon>Actiniaria</taxon>
        <taxon>Edwardsiidae</taxon>
        <taxon>Nematostella</taxon>
    </lineage>
</organism>
<dbReference type="GO" id="GO:0005506">
    <property type="term" value="F:iron ion binding"/>
    <property type="evidence" value="ECO:0007669"/>
    <property type="project" value="InterPro"/>
</dbReference>
<dbReference type="CDD" id="cd11071">
    <property type="entry name" value="CYP74"/>
    <property type="match status" value="1"/>
</dbReference>
<sequence>MAKAFKNRSPVVTPVSDVEQVPGSDKQRLFHLVRLVMLGQGYFRKRMEKCRSPVFRVNMGVKGVAICDRKAIDAMFDVKVIRKEPAFGRLNYNLILLDNYVPSIFTNDTPHERQKAFLMKICQTAQEAQILPTTQRVVTQYLERWGKADANLKQDWENDVRAMLSDIFTEAFLGVSVNPTLMYNMVKGSWAKPGSKLFKTADDAARLLREFLKEALQKSTKLQSLLSTAVDAGVTEEQALADILFMLNFNAYGGVSGALIGCLARLTVTDPKYKDAMRHEVISAVDKDGVTHESLNQMNRLHWFVLENLRMCPPVPLFFGRARNDFILHSSRGSFDIKADELLVGNVYEIHRDPNVFVNPEVFMPSRFEDGVQRNKLLEYMLPGNGPIKESPTASNHQCPGLDITFTVLKTALMYVVTCCDFSLTRIPIWTGKKLRRIGSPDNIVQLLSFKYSPRRPLVHRNSLQIDDLEEKHNYLENSSTFQKH</sequence>
<keyword evidence="4" id="KW-0560">Oxidoreductase</keyword>
<dbReference type="SUPFAM" id="SSF48264">
    <property type="entry name" value="Cytochrome P450"/>
    <property type="match status" value="1"/>
</dbReference>
<feature type="binding site" description="axial binding residue" evidence="6">
    <location>
        <position position="399"/>
    </location>
    <ligand>
        <name>heme</name>
        <dbReference type="ChEBI" id="CHEBI:30413"/>
    </ligand>
    <ligandPart>
        <name>Fe</name>
        <dbReference type="ChEBI" id="CHEBI:18248"/>
    </ligandPart>
</feature>
<evidence type="ECO:0000256" key="3">
    <source>
        <dbReference type="ARBA" id="ARBA00022723"/>
    </source>
</evidence>
<dbReference type="PANTHER" id="PTHR24286:SF228">
    <property type="entry name" value="C-22 STEROL DESATURASE ERG5"/>
    <property type="match status" value="1"/>
</dbReference>
<proteinExistence type="evidence at transcript level"/>
<evidence type="ECO:0000256" key="2">
    <source>
        <dbReference type="ARBA" id="ARBA00010617"/>
    </source>
</evidence>
<keyword evidence="6" id="KW-0349">Heme</keyword>
<evidence type="ECO:0000313" key="7">
    <source>
        <dbReference type="EMBL" id="QJI54761.1"/>
    </source>
</evidence>
<evidence type="ECO:0000256" key="1">
    <source>
        <dbReference type="ARBA" id="ARBA00001971"/>
    </source>
</evidence>
<protein>
    <submittedName>
        <fullName evidence="7">Cytochrome CYP443C1</fullName>
    </submittedName>
</protein>
<name>A0A6M3YRS7_NEMVE</name>
<reference evidence="7" key="2">
    <citation type="submission" date="2020-01" db="EMBL/GenBank/DDBJ databases">
        <authorList>
            <person name="Gorina S.S."/>
            <person name="Toporkova Y.Y."/>
            <person name="Grechkin A.N."/>
        </authorList>
    </citation>
    <scope>NUCLEOTIDE SEQUENCE</scope>
</reference>
<comment type="cofactor">
    <cofactor evidence="1 6">
        <name>heme</name>
        <dbReference type="ChEBI" id="CHEBI:30413"/>
    </cofactor>
</comment>